<keyword evidence="1" id="KW-1185">Reference proteome</keyword>
<dbReference type="AlphaFoldDB" id="A0A914VV00"/>
<dbReference type="Gene3D" id="3.80.10.10">
    <property type="entry name" value="Ribonuclease Inhibitor"/>
    <property type="match status" value="1"/>
</dbReference>
<sequence>MQKRKNISGHKELTKNDMLSEDTSLLLTTLSRGSGENLREVFKYLSSLKDRIRIERVCQTFKVHANSNKVWANVKVITIKEAYGSYQINNERIRVGRLASAVHSVLSRCHHVEVIDLSACNNAAVYSFVAECILNTGASSFKKLEQLKFCGPMSSDISNCITLVIDIFCAQLTTLNFFSVSSLEEHDSVRLWDCIGKCTKLKRIVYCASRYQENLHLSVSMRTALRNKPIEHLHLDANGSIKANDLIEIIACRSQQRSLKYFATTNECITLIDFFHKQPAFNWMGLQHFAYKFHIRFIIDNLFQPDPNWAIAMNLPRLLPLVSRLTLFGAFTSTNQTVDLLISYMSILNENSKAQRSIILYLCFTCVLRAAGWETVFDVLRSDYRCEIEYRTDCIARIHRREQGSGFIELG</sequence>
<proteinExistence type="predicted"/>
<reference evidence="2" key="1">
    <citation type="submission" date="2022-11" db="UniProtKB">
        <authorList>
            <consortium name="WormBaseParasite"/>
        </authorList>
    </citation>
    <scope>IDENTIFICATION</scope>
</reference>
<dbReference type="WBParaSite" id="PSAMB.scaffold255size60990.g3930.t1">
    <property type="protein sequence ID" value="PSAMB.scaffold255size60990.g3930.t1"/>
    <property type="gene ID" value="PSAMB.scaffold255size60990.g3930"/>
</dbReference>
<dbReference type="Proteomes" id="UP000887566">
    <property type="component" value="Unplaced"/>
</dbReference>
<dbReference type="InterPro" id="IPR032675">
    <property type="entry name" value="LRR_dom_sf"/>
</dbReference>
<dbReference type="SUPFAM" id="SSF52047">
    <property type="entry name" value="RNI-like"/>
    <property type="match status" value="1"/>
</dbReference>
<organism evidence="1 2">
    <name type="scientific">Plectus sambesii</name>
    <dbReference type="NCBI Taxonomy" id="2011161"/>
    <lineage>
        <taxon>Eukaryota</taxon>
        <taxon>Metazoa</taxon>
        <taxon>Ecdysozoa</taxon>
        <taxon>Nematoda</taxon>
        <taxon>Chromadorea</taxon>
        <taxon>Plectida</taxon>
        <taxon>Plectina</taxon>
        <taxon>Plectoidea</taxon>
        <taxon>Plectidae</taxon>
        <taxon>Plectus</taxon>
    </lineage>
</organism>
<accession>A0A914VV00</accession>
<protein>
    <submittedName>
        <fullName evidence="2">F-box domain-containing protein</fullName>
    </submittedName>
</protein>
<evidence type="ECO:0000313" key="2">
    <source>
        <dbReference type="WBParaSite" id="PSAMB.scaffold255size60990.g3930.t1"/>
    </source>
</evidence>
<dbReference type="InterPro" id="IPR036047">
    <property type="entry name" value="F-box-like_dom_sf"/>
</dbReference>
<dbReference type="SUPFAM" id="SSF81383">
    <property type="entry name" value="F-box domain"/>
    <property type="match status" value="1"/>
</dbReference>
<name>A0A914VV00_9BILA</name>
<evidence type="ECO:0000313" key="1">
    <source>
        <dbReference type="Proteomes" id="UP000887566"/>
    </source>
</evidence>